<dbReference type="InterPro" id="IPR052406">
    <property type="entry name" value="Chromatin_Remodeling_Comp"/>
</dbReference>
<evidence type="ECO:0000256" key="2">
    <source>
        <dbReference type="ARBA" id="ARBA00023015"/>
    </source>
</evidence>
<keyword evidence="2" id="KW-0805">Transcription regulation</keyword>
<keyword evidence="9" id="KW-1185">Reference proteome</keyword>
<dbReference type="RefSeq" id="XP_020069487.1">
    <property type="nucleotide sequence ID" value="XM_020215486.1"/>
</dbReference>
<dbReference type="Proteomes" id="UP000038830">
    <property type="component" value="Unassembled WGS sequence"/>
</dbReference>
<dbReference type="PANTHER" id="PTHR22970:SF14">
    <property type="entry name" value="AT-RICH INTERACTIVE DOMAIN-CONTAINING PROTEIN 2"/>
    <property type="match status" value="1"/>
</dbReference>
<evidence type="ECO:0000256" key="4">
    <source>
        <dbReference type="ARBA" id="ARBA00023242"/>
    </source>
</evidence>
<gene>
    <name evidence="6" type="primary">RSC9</name>
    <name evidence="6" type="ORF">BN1211_2330</name>
    <name evidence="7" type="ORF">CYBJADRAFT_168737</name>
</gene>
<keyword evidence="4" id="KW-0539">Nucleus</keyword>
<evidence type="ECO:0000256" key="3">
    <source>
        <dbReference type="ARBA" id="ARBA00023163"/>
    </source>
</evidence>
<dbReference type="Proteomes" id="UP000094389">
    <property type="component" value="Unassembled WGS sequence"/>
</dbReference>
<feature type="domain" description="RFX-type winged-helix" evidence="5">
    <location>
        <begin position="338"/>
        <end position="416"/>
    </location>
</feature>
<accession>A0A0H5C2P0</accession>
<dbReference type="GO" id="GO:0003677">
    <property type="term" value="F:DNA binding"/>
    <property type="evidence" value="ECO:0007669"/>
    <property type="project" value="InterPro"/>
</dbReference>
<dbReference type="STRING" id="983966.A0A0H5C2P0"/>
<keyword evidence="3" id="KW-0804">Transcription</keyword>
<sequence>MSYTDFSNLVVPTPISIPMDHHIAPGSRLNINPAVLNLPGTNTQGADIMTQLQFSLKASINLDWCKRTLLHFSRDSNTSFMINQPWALEYLLEDLRSNFDKTSALTLRNLSQDSDFTQLLASNPRTKKILLEVLENFQDDKEDKAVEETDPRFKNIDDELLIYTVDIVESVSSYYAPLPKNDDLLLSLSQIFLQSNDRSLVISLMRSFARFLVRSETTEDNCASNFTSPILDRVASFLLTNDYDLILTSLDFLYQYSLPGIVRVSHLLRSTTRQDILRSSLPKLLTFQQNVSKNPNNLKSLQPMRLVKRTKPPVPETAPKLLPEHYRQISLLPEPLRATAWMRCCYKFVPTSDVTQISLWKAYEQQFEKDITKKKLLPAVDFIKNVSQAFNNSSAMVINLPNGQRRFIIKGIEPRQVSVDIKTGDLEAFGHIKPKEENEVVSAKSVQEPVQVYVPPTTLNDVNSSAVMLLTSLTNNPQGAELFKPDFEELMKCFESFPVLFDELVDVFKYLQD</sequence>
<dbReference type="OMA" id="KRFVIKG"/>
<dbReference type="EMBL" id="KV453935">
    <property type="protein sequence ID" value="ODV72448.1"/>
    <property type="molecule type" value="Genomic_DNA"/>
</dbReference>
<name>A0A0H5C2P0_CYBJN</name>
<proteinExistence type="predicted"/>
<evidence type="ECO:0000313" key="8">
    <source>
        <dbReference type="Proteomes" id="UP000038830"/>
    </source>
</evidence>
<evidence type="ECO:0000313" key="6">
    <source>
        <dbReference type="EMBL" id="CEP22066.1"/>
    </source>
</evidence>
<dbReference type="EMBL" id="CDQK01000002">
    <property type="protein sequence ID" value="CEP22066.1"/>
    <property type="molecule type" value="Genomic_DNA"/>
</dbReference>
<evidence type="ECO:0000256" key="1">
    <source>
        <dbReference type="ARBA" id="ARBA00022853"/>
    </source>
</evidence>
<dbReference type="GeneID" id="30989882"/>
<dbReference type="AlphaFoldDB" id="A0A0H5C2P0"/>
<keyword evidence="1" id="KW-0156">Chromatin regulator</keyword>
<reference evidence="7 9" key="3">
    <citation type="journal article" date="2016" name="Proc. Natl. Acad. Sci. U.S.A.">
        <title>Comparative genomics of biotechnologically important yeasts.</title>
        <authorList>
            <person name="Riley R."/>
            <person name="Haridas S."/>
            <person name="Wolfe K.H."/>
            <person name="Lopes M.R."/>
            <person name="Hittinger C.T."/>
            <person name="Goeker M."/>
            <person name="Salamov A.A."/>
            <person name="Wisecaver J.H."/>
            <person name="Long T.M."/>
            <person name="Calvey C.H."/>
            <person name="Aerts A.L."/>
            <person name="Barry K.W."/>
            <person name="Choi C."/>
            <person name="Clum A."/>
            <person name="Coughlan A.Y."/>
            <person name="Deshpande S."/>
            <person name="Douglass A.P."/>
            <person name="Hanson S.J."/>
            <person name="Klenk H.-P."/>
            <person name="LaButti K.M."/>
            <person name="Lapidus A."/>
            <person name="Lindquist E.A."/>
            <person name="Lipzen A.M."/>
            <person name="Meier-Kolthoff J.P."/>
            <person name="Ohm R.A."/>
            <person name="Otillar R.P."/>
            <person name="Pangilinan J.L."/>
            <person name="Peng Y."/>
            <person name="Rokas A."/>
            <person name="Rosa C.A."/>
            <person name="Scheuner C."/>
            <person name="Sibirny A.A."/>
            <person name="Slot J.C."/>
            <person name="Stielow J.B."/>
            <person name="Sun H."/>
            <person name="Kurtzman C.P."/>
            <person name="Blackwell M."/>
            <person name="Grigoriev I.V."/>
            <person name="Jeffries T.W."/>
        </authorList>
    </citation>
    <scope>NUCLEOTIDE SEQUENCE [LARGE SCALE GENOMIC DNA]</scope>
    <source>
        <strain evidence="9">ATCC 18201 / CBS 1600 / BCRC 20928 / JCM 3617 / NBRC 0987 / NRRL Y-1542</strain>
        <strain evidence="7">NRRL Y-1542</strain>
    </source>
</reference>
<dbReference type="InterPro" id="IPR003150">
    <property type="entry name" value="DNA-bd_RFX"/>
</dbReference>
<reference evidence="8" key="2">
    <citation type="journal article" date="2015" name="J. Biotechnol.">
        <title>The structure of the Cyberlindnera jadinii genome and its relation to Candida utilis analyzed by the occurrence of single nucleotide polymorphisms.</title>
        <authorList>
            <person name="Rupp O."/>
            <person name="Brinkrolf K."/>
            <person name="Buerth C."/>
            <person name="Kunigo M."/>
            <person name="Schneider J."/>
            <person name="Jaenicke S."/>
            <person name="Goesmann A."/>
            <person name="Puehler A."/>
            <person name="Jaeger K.-E."/>
            <person name="Ernst J.F."/>
        </authorList>
    </citation>
    <scope>NUCLEOTIDE SEQUENCE [LARGE SCALE GENOMIC DNA]</scope>
    <source>
        <strain evidence="8">ATCC 18201 / CBS 1600 / BCRC 20928 / JCM 3617 / NBRC 0987 / NRRL Y-1542</strain>
    </source>
</reference>
<protein>
    <submittedName>
        <fullName evidence="6">RSC9 protein</fullName>
    </submittedName>
</protein>
<reference evidence="6" key="1">
    <citation type="submission" date="2014-12" db="EMBL/GenBank/DDBJ databases">
        <authorList>
            <person name="Jaenicke S."/>
        </authorList>
    </citation>
    <scope>NUCLEOTIDE SEQUENCE [LARGE SCALE GENOMIC DNA]</scope>
    <source>
        <strain evidence="6">CBS1600</strain>
    </source>
</reference>
<organism evidence="6 8">
    <name type="scientific">Cyberlindnera jadinii (strain ATCC 18201 / CBS 1600 / BCRC 20928 / JCM 3617 / NBRC 0987 / NRRL Y-1542)</name>
    <name type="common">Torula yeast</name>
    <name type="synonym">Candida utilis</name>
    <dbReference type="NCBI Taxonomy" id="983966"/>
    <lineage>
        <taxon>Eukaryota</taxon>
        <taxon>Fungi</taxon>
        <taxon>Dikarya</taxon>
        <taxon>Ascomycota</taxon>
        <taxon>Saccharomycotina</taxon>
        <taxon>Saccharomycetes</taxon>
        <taxon>Phaffomycetales</taxon>
        <taxon>Phaffomycetaceae</taxon>
        <taxon>Cyberlindnera</taxon>
    </lineage>
</organism>
<dbReference type="PROSITE" id="PS51526">
    <property type="entry name" value="RFX_DBD"/>
    <property type="match status" value="1"/>
</dbReference>
<accession>A0A1E4RYV9</accession>
<dbReference type="GO" id="GO:0016586">
    <property type="term" value="C:RSC-type complex"/>
    <property type="evidence" value="ECO:0007669"/>
    <property type="project" value="TreeGrafter"/>
</dbReference>
<evidence type="ECO:0000313" key="9">
    <source>
        <dbReference type="Proteomes" id="UP000094389"/>
    </source>
</evidence>
<dbReference type="GO" id="GO:0006355">
    <property type="term" value="P:regulation of DNA-templated transcription"/>
    <property type="evidence" value="ECO:0007669"/>
    <property type="project" value="InterPro"/>
</dbReference>
<dbReference type="OrthoDB" id="338531at2759"/>
<evidence type="ECO:0000313" key="7">
    <source>
        <dbReference type="EMBL" id="ODV72448.1"/>
    </source>
</evidence>
<dbReference type="GO" id="GO:0006325">
    <property type="term" value="P:chromatin organization"/>
    <property type="evidence" value="ECO:0007669"/>
    <property type="project" value="UniProtKB-KW"/>
</dbReference>
<evidence type="ECO:0000259" key="5">
    <source>
        <dbReference type="PROSITE" id="PS51526"/>
    </source>
</evidence>
<dbReference type="PANTHER" id="PTHR22970">
    <property type="entry name" value="AT-RICH INTERACTIVE DOMAIN-CONTAINING PROTEIN 2"/>
    <property type="match status" value="1"/>
</dbReference>